<feature type="region of interest" description="Disordered" evidence="14">
    <location>
        <begin position="943"/>
        <end position="1219"/>
    </location>
</feature>
<evidence type="ECO:0000256" key="10">
    <source>
        <dbReference type="ARBA" id="ARBA00023273"/>
    </source>
</evidence>
<evidence type="ECO:0000259" key="20">
    <source>
        <dbReference type="PROSITE" id="PS50222"/>
    </source>
</evidence>
<evidence type="ECO:0000313" key="22">
    <source>
        <dbReference type="EMBL" id="RIB05052.1"/>
    </source>
</evidence>
<feature type="domain" description="PH" evidence="16">
    <location>
        <begin position="1811"/>
        <end position="1908"/>
    </location>
</feature>
<dbReference type="SMART" id="SM00027">
    <property type="entry name" value="EH"/>
    <property type="match status" value="2"/>
</dbReference>
<dbReference type="Pfam" id="PF00621">
    <property type="entry name" value="RhoGEF"/>
    <property type="match status" value="1"/>
</dbReference>
<feature type="compositionally biased region" description="Basic and acidic residues" evidence="14">
    <location>
        <begin position="607"/>
        <end position="617"/>
    </location>
</feature>
<evidence type="ECO:0000256" key="9">
    <source>
        <dbReference type="ARBA" id="ARBA00023018"/>
    </source>
</evidence>
<dbReference type="Pfam" id="PF12763">
    <property type="entry name" value="EH"/>
    <property type="match status" value="2"/>
</dbReference>
<dbReference type="Pfam" id="PF16652">
    <property type="entry name" value="PH_13"/>
    <property type="match status" value="1"/>
</dbReference>
<feature type="compositionally biased region" description="Low complexity" evidence="14">
    <location>
        <begin position="1243"/>
        <end position="1256"/>
    </location>
</feature>
<evidence type="ECO:0000256" key="8">
    <source>
        <dbReference type="ARBA" id="ARBA00022837"/>
    </source>
</evidence>
<evidence type="ECO:0000256" key="1">
    <source>
        <dbReference type="ARBA" id="ARBA00004316"/>
    </source>
</evidence>
<dbReference type="PROSITE" id="PS00741">
    <property type="entry name" value="DH_1"/>
    <property type="match status" value="1"/>
</dbReference>
<feature type="compositionally biased region" description="Pro residues" evidence="14">
    <location>
        <begin position="1003"/>
        <end position="1031"/>
    </location>
</feature>
<feature type="domain" description="SH3" evidence="15">
    <location>
        <begin position="1288"/>
        <end position="1353"/>
    </location>
</feature>
<dbReference type="Gene3D" id="2.30.29.30">
    <property type="entry name" value="Pleckstrin-homology domain (PH domain)/Phosphotyrosine-binding domain (PTB)"/>
    <property type="match status" value="1"/>
</dbReference>
<dbReference type="OrthoDB" id="1716625at2759"/>
<dbReference type="InterPro" id="IPR035899">
    <property type="entry name" value="DBL_dom_sf"/>
</dbReference>
<dbReference type="GO" id="GO:0005737">
    <property type="term" value="C:cytoplasm"/>
    <property type="evidence" value="ECO:0007669"/>
    <property type="project" value="UniProtKB-SubCell"/>
</dbReference>
<dbReference type="CDD" id="cd00052">
    <property type="entry name" value="EH"/>
    <property type="match status" value="2"/>
</dbReference>
<dbReference type="SUPFAM" id="SSF47473">
    <property type="entry name" value="EF-hand"/>
    <property type="match status" value="2"/>
</dbReference>
<keyword evidence="13" id="KW-0175">Coiled coil</keyword>
<comment type="subcellular location">
    <subcellularLocation>
        <location evidence="1">Cell projection</location>
    </subcellularLocation>
    <subcellularLocation>
        <location evidence="2">Cytoplasm</location>
    </subcellularLocation>
    <subcellularLocation>
        <location evidence="11">Synapse</location>
    </subcellularLocation>
</comment>
<feature type="compositionally biased region" description="Pro residues" evidence="14">
    <location>
        <begin position="1047"/>
        <end position="1087"/>
    </location>
</feature>
<evidence type="ECO:0000259" key="21">
    <source>
        <dbReference type="PROSITE" id="PS51082"/>
    </source>
</evidence>
<dbReference type="SMART" id="SM00246">
    <property type="entry name" value="WH2"/>
    <property type="match status" value="1"/>
</dbReference>
<evidence type="ECO:0000256" key="2">
    <source>
        <dbReference type="ARBA" id="ARBA00004496"/>
    </source>
</evidence>
<keyword evidence="9" id="KW-0770">Synapse</keyword>
<dbReference type="InterPro" id="IPR011993">
    <property type="entry name" value="PH-like_dom_sf"/>
</dbReference>
<dbReference type="CDD" id="cd00160">
    <property type="entry name" value="RhoGEF"/>
    <property type="match status" value="1"/>
</dbReference>
<feature type="compositionally biased region" description="Polar residues" evidence="14">
    <location>
        <begin position="1265"/>
        <end position="1277"/>
    </location>
</feature>
<keyword evidence="8" id="KW-0106">Calcium</keyword>
<dbReference type="Gene3D" id="2.60.40.150">
    <property type="entry name" value="C2 domain"/>
    <property type="match status" value="1"/>
</dbReference>
<feature type="compositionally biased region" description="Basic and acidic residues" evidence="14">
    <location>
        <begin position="943"/>
        <end position="980"/>
    </location>
</feature>
<dbReference type="EMBL" id="QKWP01002057">
    <property type="protein sequence ID" value="RIB05052.1"/>
    <property type="molecule type" value="Genomic_DNA"/>
</dbReference>
<dbReference type="InterPro" id="IPR003124">
    <property type="entry name" value="WH2_dom"/>
</dbReference>
<name>A0A397U487_9GLOM</name>
<dbReference type="InterPro" id="IPR000008">
    <property type="entry name" value="C2_dom"/>
</dbReference>
<feature type="region of interest" description="Disordered" evidence="14">
    <location>
        <begin position="1419"/>
        <end position="1459"/>
    </location>
</feature>
<keyword evidence="23" id="KW-1185">Reference proteome</keyword>
<dbReference type="SMART" id="SM00325">
    <property type="entry name" value="RhoGEF"/>
    <property type="match status" value="1"/>
</dbReference>
<protein>
    <recommendedName>
        <fullName evidence="3">Actin cytoskeleton-regulatory complex protein PAN1</fullName>
    </recommendedName>
    <alternativeName>
        <fullName evidence="4">Actin cytoskeleton-regulatory complex protein pan1</fullName>
    </alternativeName>
</protein>
<feature type="domain" description="EF-hand" evidence="20">
    <location>
        <begin position="275"/>
        <end position="310"/>
    </location>
</feature>
<evidence type="ECO:0000259" key="18">
    <source>
        <dbReference type="PROSITE" id="PS50010"/>
    </source>
</evidence>
<feature type="domain" description="DH" evidence="18">
    <location>
        <begin position="1590"/>
        <end position="1772"/>
    </location>
</feature>
<feature type="region of interest" description="Disordered" evidence="14">
    <location>
        <begin position="1537"/>
        <end position="1564"/>
    </location>
</feature>
<dbReference type="GO" id="GO:0042995">
    <property type="term" value="C:cell projection"/>
    <property type="evidence" value="ECO:0007669"/>
    <property type="project" value="UniProtKB-SubCell"/>
</dbReference>
<feature type="region of interest" description="Disordered" evidence="14">
    <location>
        <begin position="593"/>
        <end position="617"/>
    </location>
</feature>
<evidence type="ECO:0000256" key="3">
    <source>
        <dbReference type="ARBA" id="ARBA00015110"/>
    </source>
</evidence>
<dbReference type="CDD" id="cd00030">
    <property type="entry name" value="C2"/>
    <property type="match status" value="1"/>
</dbReference>
<evidence type="ECO:0000256" key="11">
    <source>
        <dbReference type="ARBA" id="ARBA00034103"/>
    </source>
</evidence>
<dbReference type="SUPFAM" id="SSF50729">
    <property type="entry name" value="PH domain-like"/>
    <property type="match status" value="1"/>
</dbReference>
<comment type="caution">
    <text evidence="22">The sequence shown here is derived from an EMBL/GenBank/DDBJ whole genome shotgun (WGS) entry which is preliminary data.</text>
</comment>
<dbReference type="GO" id="GO:0005509">
    <property type="term" value="F:calcium ion binding"/>
    <property type="evidence" value="ECO:0007669"/>
    <property type="project" value="InterPro"/>
</dbReference>
<evidence type="ECO:0000256" key="4">
    <source>
        <dbReference type="ARBA" id="ARBA00020728"/>
    </source>
</evidence>
<dbReference type="GO" id="GO:0035556">
    <property type="term" value="P:intracellular signal transduction"/>
    <property type="evidence" value="ECO:0007669"/>
    <property type="project" value="InterPro"/>
</dbReference>
<dbReference type="PROSITE" id="PS50003">
    <property type="entry name" value="PH_DOMAIN"/>
    <property type="match status" value="1"/>
</dbReference>
<accession>A0A397U487</accession>
<feature type="region of interest" description="Disordered" evidence="14">
    <location>
        <begin position="902"/>
        <end position="927"/>
    </location>
</feature>
<feature type="region of interest" description="Disordered" evidence="14">
    <location>
        <begin position="722"/>
        <end position="743"/>
    </location>
</feature>
<dbReference type="SMART" id="SM00239">
    <property type="entry name" value="C2"/>
    <property type="match status" value="1"/>
</dbReference>
<dbReference type="InterPro" id="IPR011992">
    <property type="entry name" value="EF-hand-dom_pair"/>
</dbReference>
<feature type="domain" description="C2" evidence="17">
    <location>
        <begin position="1915"/>
        <end position="2040"/>
    </location>
</feature>
<evidence type="ECO:0000256" key="12">
    <source>
        <dbReference type="PROSITE-ProRule" id="PRU00192"/>
    </source>
</evidence>
<dbReference type="Gene3D" id="2.30.30.40">
    <property type="entry name" value="SH3 Domains"/>
    <property type="match status" value="2"/>
</dbReference>
<dbReference type="InterPro" id="IPR001331">
    <property type="entry name" value="GDS_CDC24_CS"/>
</dbReference>
<feature type="compositionally biased region" description="Low complexity" evidence="14">
    <location>
        <begin position="408"/>
        <end position="418"/>
    </location>
</feature>
<dbReference type="Pfam" id="PF07653">
    <property type="entry name" value="SH3_2"/>
    <property type="match status" value="1"/>
</dbReference>
<dbReference type="InterPro" id="IPR000261">
    <property type="entry name" value="EH_dom"/>
</dbReference>
<evidence type="ECO:0000256" key="6">
    <source>
        <dbReference type="ARBA" id="ARBA00022490"/>
    </source>
</evidence>
<dbReference type="SMART" id="SM00326">
    <property type="entry name" value="SH3"/>
    <property type="match status" value="2"/>
</dbReference>
<gene>
    <name evidence="22" type="ORF">C2G38_2047921</name>
</gene>
<dbReference type="SUPFAM" id="SSF50044">
    <property type="entry name" value="SH3-domain"/>
    <property type="match status" value="2"/>
</dbReference>
<feature type="compositionally biased region" description="Polar residues" evidence="14">
    <location>
        <begin position="1155"/>
        <end position="1175"/>
    </location>
</feature>
<feature type="domain" description="EH" evidence="19">
    <location>
        <begin position="242"/>
        <end position="331"/>
    </location>
</feature>
<dbReference type="PROSITE" id="PS51082">
    <property type="entry name" value="WH2"/>
    <property type="match status" value="1"/>
</dbReference>
<dbReference type="Proteomes" id="UP000266673">
    <property type="component" value="Unassembled WGS sequence"/>
</dbReference>
<dbReference type="PROSITE" id="PS50010">
    <property type="entry name" value="DH_2"/>
    <property type="match status" value="1"/>
</dbReference>
<dbReference type="SUPFAM" id="SSF48065">
    <property type="entry name" value="DBL homology domain (DH-domain)"/>
    <property type="match status" value="1"/>
</dbReference>
<keyword evidence="5 12" id="KW-0728">SH3 domain</keyword>
<dbReference type="Gene3D" id="1.20.900.10">
    <property type="entry name" value="Dbl homology (DH) domain"/>
    <property type="match status" value="1"/>
</dbReference>
<reference evidence="22 23" key="1">
    <citation type="submission" date="2018-06" db="EMBL/GenBank/DDBJ databases">
        <title>Comparative genomics reveals the genomic features of Rhizophagus irregularis, R. cerebriforme, R. diaphanum and Gigaspora rosea, and their symbiotic lifestyle signature.</title>
        <authorList>
            <person name="Morin E."/>
            <person name="San Clemente H."/>
            <person name="Chen E.C.H."/>
            <person name="De La Providencia I."/>
            <person name="Hainaut M."/>
            <person name="Kuo A."/>
            <person name="Kohler A."/>
            <person name="Murat C."/>
            <person name="Tang N."/>
            <person name="Roy S."/>
            <person name="Loubradou J."/>
            <person name="Henrissat B."/>
            <person name="Grigoriev I.V."/>
            <person name="Corradi N."/>
            <person name="Roux C."/>
            <person name="Martin F.M."/>
        </authorList>
    </citation>
    <scope>NUCLEOTIDE SEQUENCE [LARGE SCALE GENOMIC DNA]</scope>
    <source>
        <strain evidence="22 23">DAOM 194757</strain>
    </source>
</reference>
<evidence type="ECO:0000259" key="19">
    <source>
        <dbReference type="PROSITE" id="PS50031"/>
    </source>
</evidence>
<dbReference type="InterPro" id="IPR035892">
    <property type="entry name" value="C2_domain_sf"/>
</dbReference>
<feature type="domain" description="EH" evidence="19">
    <location>
        <begin position="50"/>
        <end position="138"/>
    </location>
</feature>
<dbReference type="SUPFAM" id="SSF49562">
    <property type="entry name" value="C2 domain (Calcium/lipid-binding domain, CaLB)"/>
    <property type="match status" value="1"/>
</dbReference>
<dbReference type="STRING" id="44941.A0A397U487"/>
<feature type="domain" description="WH2" evidence="21">
    <location>
        <begin position="1124"/>
        <end position="1141"/>
    </location>
</feature>
<keyword evidence="6" id="KW-0963">Cytoplasm</keyword>
<dbReference type="Pfam" id="PF02205">
    <property type="entry name" value="WH2"/>
    <property type="match status" value="1"/>
</dbReference>
<feature type="domain" description="SH3" evidence="15">
    <location>
        <begin position="1355"/>
        <end position="1414"/>
    </location>
</feature>
<dbReference type="InterPro" id="IPR001849">
    <property type="entry name" value="PH_domain"/>
</dbReference>
<dbReference type="GO" id="GO:0035025">
    <property type="term" value="P:positive regulation of Rho protein signal transduction"/>
    <property type="evidence" value="ECO:0007669"/>
    <property type="project" value="TreeGrafter"/>
</dbReference>
<feature type="compositionally biased region" description="Polar residues" evidence="14">
    <location>
        <begin position="1542"/>
        <end position="1553"/>
    </location>
</feature>
<dbReference type="PROSITE" id="PS00018">
    <property type="entry name" value="EF_HAND_1"/>
    <property type="match status" value="1"/>
</dbReference>
<feature type="compositionally biased region" description="Acidic residues" evidence="14">
    <location>
        <begin position="1427"/>
        <end position="1442"/>
    </location>
</feature>
<dbReference type="SMART" id="SM00233">
    <property type="entry name" value="PH"/>
    <property type="match status" value="1"/>
</dbReference>
<dbReference type="InterPro" id="IPR036028">
    <property type="entry name" value="SH3-like_dom_sf"/>
</dbReference>
<dbReference type="InterPro" id="IPR018247">
    <property type="entry name" value="EF_Hand_1_Ca_BS"/>
</dbReference>
<dbReference type="PANTHER" id="PTHR46006">
    <property type="entry name" value="RHO GUANINE NUCLEOTIDE EXCHANGE FACTOR AT 64C, ISOFORM A"/>
    <property type="match status" value="1"/>
</dbReference>
<feature type="region of interest" description="Disordered" evidence="14">
    <location>
        <begin position="1238"/>
        <end position="1277"/>
    </location>
</feature>
<evidence type="ECO:0000256" key="13">
    <source>
        <dbReference type="SAM" id="Coils"/>
    </source>
</evidence>
<feature type="coiled-coil region" evidence="13">
    <location>
        <begin position="1752"/>
        <end position="1786"/>
    </location>
</feature>
<evidence type="ECO:0000259" key="15">
    <source>
        <dbReference type="PROSITE" id="PS50002"/>
    </source>
</evidence>
<dbReference type="InterPro" id="IPR001452">
    <property type="entry name" value="SH3_domain"/>
</dbReference>
<dbReference type="Pfam" id="PF00168">
    <property type="entry name" value="C2"/>
    <property type="match status" value="1"/>
</dbReference>
<feature type="region of interest" description="Disordered" evidence="14">
    <location>
        <begin position="399"/>
        <end position="425"/>
    </location>
</feature>
<feature type="compositionally biased region" description="Pro residues" evidence="14">
    <location>
        <begin position="1094"/>
        <end position="1103"/>
    </location>
</feature>
<evidence type="ECO:0000259" key="16">
    <source>
        <dbReference type="PROSITE" id="PS50003"/>
    </source>
</evidence>
<keyword evidence="7" id="KW-0254">Endocytosis</keyword>
<dbReference type="GO" id="GO:0006897">
    <property type="term" value="P:endocytosis"/>
    <property type="evidence" value="ECO:0007669"/>
    <property type="project" value="UniProtKB-KW"/>
</dbReference>
<evidence type="ECO:0000313" key="23">
    <source>
        <dbReference type="Proteomes" id="UP000266673"/>
    </source>
</evidence>
<dbReference type="GO" id="GO:0003779">
    <property type="term" value="F:actin binding"/>
    <property type="evidence" value="ECO:0007669"/>
    <property type="project" value="InterPro"/>
</dbReference>
<feature type="region of interest" description="Disordered" evidence="14">
    <location>
        <begin position="779"/>
        <end position="801"/>
    </location>
</feature>
<dbReference type="PROSITE" id="PS50222">
    <property type="entry name" value="EF_HAND_2"/>
    <property type="match status" value="1"/>
</dbReference>
<dbReference type="InterPro" id="IPR051480">
    <property type="entry name" value="Endocytic_GEF_Adapter"/>
</dbReference>
<dbReference type="PROSITE" id="PS50004">
    <property type="entry name" value="C2"/>
    <property type="match status" value="1"/>
</dbReference>
<dbReference type="SMART" id="SM00054">
    <property type="entry name" value="EFh"/>
    <property type="match status" value="1"/>
</dbReference>
<keyword evidence="10" id="KW-0966">Cell projection</keyword>
<feature type="compositionally biased region" description="Polar residues" evidence="14">
    <location>
        <begin position="1107"/>
        <end position="1120"/>
    </location>
</feature>
<dbReference type="Gene3D" id="1.10.238.10">
    <property type="entry name" value="EF-hand"/>
    <property type="match status" value="2"/>
</dbReference>
<evidence type="ECO:0000256" key="5">
    <source>
        <dbReference type="ARBA" id="ARBA00022443"/>
    </source>
</evidence>
<evidence type="ECO:0000256" key="14">
    <source>
        <dbReference type="SAM" id="MobiDB-lite"/>
    </source>
</evidence>
<evidence type="ECO:0000256" key="7">
    <source>
        <dbReference type="ARBA" id="ARBA00022583"/>
    </source>
</evidence>
<dbReference type="PROSITE" id="PS50031">
    <property type="entry name" value="EH"/>
    <property type="match status" value="2"/>
</dbReference>
<evidence type="ECO:0000259" key="17">
    <source>
        <dbReference type="PROSITE" id="PS50004"/>
    </source>
</evidence>
<sequence>MQRLNLSICDADMIGYGQSPPIQPQVVAASATSGGPSIPNVRLSFITLADQVKFENLYIQGVAGGKYLTGEGAKGILLRSQLPADALAKIWTLSNVTGNEHLTFPEFALAMYLTNLKLKGQELPNKLPEDIFNEVKGAVDQVKAIEQKQQQEQPLQPPQPQQYIPIQQSNSPQMMQQQISGLAMVPSVSQYSSIPDTSGVSVMPGMLPFTQRMMPQQNPQQQYSTTGLQGNAKIPWAVTPEEKIQYRAIFRQWDSTGLGYLTGEKAREILSQSGLPQSDLMQIWNLSDPNNNGKLNQDEFAVAMHLIYRRLNGYDIPATLPPELIPPSSRELNESLDKIKSILNSDAHNTQTLLNSQPGAQYVKSRSFTSTPTVEYNDAVVYKHKDDDVGYVSAARHRVPSVPRDRSPSYSSLSTSLSEYGDRDDLSGKLSRLKKEIHEKQILLEALSYSAKSGPTSYDRSYSSNSSDIDDYKFKIKELHRKIVDLQNSTPEWLSREFVKNKDELNSLMDQHRNLDYEFNNMLSSIVPDLIHKVRETNSKVATAKLELFKIRDERDGGSKIIGTGPGGSITEADKIKAKAQAMLQDRMARMTGKSHNFGSGISDSSSSRRYDDEMAKVNSEKEIKEREVTDIERNISRLQDSLIRIVKEREEIEDKLRQIEINTQSYESDTRKWEDGIGVGEEVRRFIDDLKRDAPKSSYRTEYTQNNYSYDGIKYNESRYSSTGNDSYDHSRPISSSSYSSVSSVSSSVQSSNAKTPGERSAFIEAEAKRRMQERLKALGIDNPAPAPTSPSDSSTITDRLIRERADTAERLERAEREAAERERIREQKLLAEKQKKAELEADRLRKLEEFKRQEEERKNKWLTEAQELEKAKDKKLRDKEEASRAMELELERRRLEEIEREKRQQEERLARIKREEEERAAAEERYRLEQEALIENSRAARELAKKREEETKQREEALKRDIGKSSKVKKEISVSREVQDEDWNVINKNEDSSDDDFTVPPVAPPAPPSNAPPMPVSNIPSAPPFPPSSNIPSAPSLPPFSNIPSAPPLPPSSNIPSAPPLPPSNIPSAPPLPPSNIPSAPPLPPSSSNIPSAPPLPPPASNIPIESSVSSQPQTPMQPSGGRSALLSQIQQGKKLKPTKTNDRSSPLVAGRANTSPSTTGPSSDASVPSTSPMGLGALFAGGIPKLQSRGGVETSRSATEDTRPTSSPRQRTILKADRRISADLFGSLASDQLASEGKLSTPTTPDITHTTSSESKEYLPSANESSSLVESPTITSSSEIDVDFTQEFRVKSLYSYPGTGGIDDLPFEAGISFLAHPSKTQSNADWWYGVIEQTGAKGWFPKSYVELFKEEKEICKAKVLFEWKAQAPDQLDIKQGTVVSILDKSLGDWWKAEYEGTKGIIPANYVEEISSFSGQNKLDKDMTGEDETSNDDTSEDETNENNGDIRPKSDIANNSNSDNNFDIFFTDPITIPKFSIQSPKNASFIKSPLEINSRSASPEPTEFVRSPSPTRLFGSSPIITVPWMQGMHVGSFKRERNNSTDSSLNPQNMPHQRPESPASACQGPSIPLWAGIIDPKILESISKEERKRQEAIYELITTEQIYLRDLQMIIKLFYGPLQNFLSEQELSTLFCNIQDILLCNTTILSDLEQRQEEDAYFVSKVGDILLKHSENLTIYTKYCGNQLNASKFLQKKNSVDKKFADFLKKSQQDPQLGSLDLSSFLLKPLQRITRYPLLIRQILHYTSKDNIDHQNMMQALHKAEKILEETNEAAREQENQLKLNEITNLVELESLEEKLDLTSMTRLVGKRQFILEGPLKKAKSGRNLYSYLFNDILLLCHSNKKATAKGHKYSLYKPPIPLNEIFVKDETGLDETCFQVVHIQDVINLRANNVSVKRQWVNQLETASGYCLEVERKIQKGENSSSPMDHNRISGTLRVLVYDGVVPSENGSEKFIEKFNINAYCQVQLNRQVFKTKIVKGNTFPQWNQHLMFSVITLEDTLKFSLFNFDNKYTTDEYLGQAEIGLHFLTHYGDNETSQITLKLKDIPPGRSPGSVSFYLSYKATD</sequence>
<dbReference type="InterPro" id="IPR002048">
    <property type="entry name" value="EF_hand_dom"/>
</dbReference>
<dbReference type="PANTHER" id="PTHR46006:SF6">
    <property type="entry name" value="INTERSECTIN-2 ISOFORM X1"/>
    <property type="match status" value="1"/>
</dbReference>
<dbReference type="GO" id="GO:0005085">
    <property type="term" value="F:guanyl-nucleotide exchange factor activity"/>
    <property type="evidence" value="ECO:0007669"/>
    <property type="project" value="InterPro"/>
</dbReference>
<organism evidence="22 23">
    <name type="scientific">Gigaspora rosea</name>
    <dbReference type="NCBI Taxonomy" id="44941"/>
    <lineage>
        <taxon>Eukaryota</taxon>
        <taxon>Fungi</taxon>
        <taxon>Fungi incertae sedis</taxon>
        <taxon>Mucoromycota</taxon>
        <taxon>Glomeromycotina</taxon>
        <taxon>Glomeromycetes</taxon>
        <taxon>Diversisporales</taxon>
        <taxon>Gigasporaceae</taxon>
        <taxon>Gigaspora</taxon>
    </lineage>
</organism>
<proteinExistence type="predicted"/>
<dbReference type="PROSITE" id="PS50002">
    <property type="entry name" value="SH3"/>
    <property type="match status" value="2"/>
</dbReference>
<dbReference type="InterPro" id="IPR000219">
    <property type="entry name" value="DH_dom"/>
</dbReference>